<feature type="region of interest" description="Disordered" evidence="1">
    <location>
        <begin position="676"/>
        <end position="695"/>
    </location>
</feature>
<protein>
    <recommendedName>
        <fullName evidence="2">Glycosyltransferase 2-like prokaryotic type domain-containing protein</fullName>
    </recommendedName>
</protein>
<dbReference type="InterPro" id="IPR007833">
    <property type="entry name" value="Capsule_polysaccharide_synth"/>
</dbReference>
<reference evidence="3 4" key="1">
    <citation type="submission" date="2020-07" db="EMBL/GenBank/DDBJ databases">
        <title>Draft genome sequence of violacein-producing bacteria and related species.</title>
        <authorList>
            <person name="Wilson H.S."/>
            <person name="De Leon M.E."/>
        </authorList>
    </citation>
    <scope>NUCLEOTIDE SEQUENCE [LARGE SCALE GENOMIC DNA]</scope>
    <source>
        <strain evidence="3 4">HSC-21Su07</strain>
    </source>
</reference>
<dbReference type="Proteomes" id="UP000545606">
    <property type="component" value="Unassembled WGS sequence"/>
</dbReference>
<evidence type="ECO:0000256" key="1">
    <source>
        <dbReference type="SAM" id="MobiDB-lite"/>
    </source>
</evidence>
<feature type="compositionally biased region" description="Polar residues" evidence="1">
    <location>
        <begin position="684"/>
        <end position="693"/>
    </location>
</feature>
<dbReference type="GO" id="GO:0015774">
    <property type="term" value="P:polysaccharide transport"/>
    <property type="evidence" value="ECO:0007669"/>
    <property type="project" value="InterPro"/>
</dbReference>
<dbReference type="EMBL" id="JACERN010000010">
    <property type="protein sequence ID" value="MBA4707391.1"/>
    <property type="molecule type" value="Genomic_DNA"/>
</dbReference>
<dbReference type="GO" id="GO:0000271">
    <property type="term" value="P:polysaccharide biosynthetic process"/>
    <property type="evidence" value="ECO:0007669"/>
    <property type="project" value="InterPro"/>
</dbReference>
<sequence>MKSFKLSTNHAPTILEVIIPFRWTDKRPDLLERLNYPLMDTQRPDSVHFTIADDGSPTHISKELEKICKIHGYNYLHIESEFEPVCMSRARNIGVSAVPAQFIMFQDVDLMPYDGFYHDVLNEIQIQNLNDNASLFLMFGVIYLTQPATALYHTTPAHLRKNLFIQHLLNENTNYIEKFSTGTSVTVFNRNYYLSRGGYDEDFIEWGYEDIEFNTRCIRASRYFPLPENFLTDNQSFRHINRYQGWKSIYRLFGDITFQKGIVLFHAWHAIDNHSGYMKRKTINKQLFEEKVKRFSSRGEEPPPLAALDKGNTLCFSLTNPFIYNRKTAPFLGKISCEDEKKFTSETLIAYIKKHNITRVLFHNPYANDHRQSLFESVKKNKTEFLIAERGALRNSVFFDDTGFNADSTKFKEKIWNIPISEHEQNYIRDYIIEDKILNESLEKQPALLGIEATRKKLTLPRHKKVIFVPLQRPSDTVIIHFCKKIGGYDHFIDLVRDAIPRLHDEYVFVIKKHPLEDETPDLPGAIFANNINIKDLLSISSAVLLINSGVGILAMMYGKPVLLAGEAFYGSPLLTHQVTTINDVENGLKNFQPHQETTLRFLKYLIMDYYSFGHFQTREIPWEGTGRMTITTSIDFYQIRVPGQVGMNYYQQEKPVSQNSILFDRYRVQKSPISHPQPIATEKTITNTQPNKSEQEIEKAITKLHPSTRDRKIKKLRDDPRSFFLDSRYRLLNLLGKIL</sequence>
<evidence type="ECO:0000259" key="2">
    <source>
        <dbReference type="Pfam" id="PF10111"/>
    </source>
</evidence>
<dbReference type="Pfam" id="PF05159">
    <property type="entry name" value="Capsule_synth"/>
    <property type="match status" value="1"/>
</dbReference>
<name>A0A838Y9N6_9NEIS</name>
<dbReference type="RefSeq" id="WP_181834687.1">
    <property type="nucleotide sequence ID" value="NZ_JACERN010000010.1"/>
</dbReference>
<dbReference type="InterPro" id="IPR019290">
    <property type="entry name" value="GlycosylTrfase-like_prok"/>
</dbReference>
<keyword evidence="4" id="KW-1185">Reference proteome</keyword>
<organism evidence="3 4">
    <name type="scientific">Aquitalea aquatica</name>
    <dbReference type="NCBI Taxonomy" id="3044273"/>
    <lineage>
        <taxon>Bacteria</taxon>
        <taxon>Pseudomonadati</taxon>
        <taxon>Pseudomonadota</taxon>
        <taxon>Betaproteobacteria</taxon>
        <taxon>Neisseriales</taxon>
        <taxon>Chromobacteriaceae</taxon>
        <taxon>Aquitalea</taxon>
    </lineage>
</organism>
<evidence type="ECO:0000313" key="3">
    <source>
        <dbReference type="EMBL" id="MBA4707391.1"/>
    </source>
</evidence>
<accession>A0A838Y9N6</accession>
<dbReference type="Gene3D" id="3.90.550.10">
    <property type="entry name" value="Spore Coat Polysaccharide Biosynthesis Protein SpsA, Chain A"/>
    <property type="match status" value="1"/>
</dbReference>
<evidence type="ECO:0000313" key="4">
    <source>
        <dbReference type="Proteomes" id="UP000545606"/>
    </source>
</evidence>
<proteinExistence type="predicted"/>
<dbReference type="Pfam" id="PF10111">
    <property type="entry name" value="Glyco_tranf_2_2"/>
    <property type="match status" value="1"/>
</dbReference>
<dbReference type="InterPro" id="IPR029044">
    <property type="entry name" value="Nucleotide-diphossugar_trans"/>
</dbReference>
<dbReference type="AlphaFoldDB" id="A0A838Y9N6"/>
<dbReference type="SUPFAM" id="SSF53448">
    <property type="entry name" value="Nucleotide-diphospho-sugar transferases"/>
    <property type="match status" value="1"/>
</dbReference>
<comment type="caution">
    <text evidence="3">The sequence shown here is derived from an EMBL/GenBank/DDBJ whole genome shotgun (WGS) entry which is preliminary data.</text>
</comment>
<gene>
    <name evidence="3" type="ORF">H2Z84_03155</name>
</gene>
<feature type="domain" description="Glycosyltransferase 2-like prokaryotic type" evidence="2">
    <location>
        <begin position="17"/>
        <end position="293"/>
    </location>
</feature>